<proteinExistence type="predicted"/>
<dbReference type="InParanoid" id="F4NWU7"/>
<dbReference type="Proteomes" id="UP000007241">
    <property type="component" value="Unassembled WGS sequence"/>
</dbReference>
<gene>
    <name evidence="1" type="ORF">BATDEDRAFT_86703</name>
</gene>
<dbReference type="RefSeq" id="XP_006676967.1">
    <property type="nucleotide sequence ID" value="XM_006676904.1"/>
</dbReference>
<dbReference type="OrthoDB" id="10544235at2759"/>
<name>F4NWU7_BATDJ</name>
<keyword evidence="2" id="KW-1185">Reference proteome</keyword>
<evidence type="ECO:0000313" key="1">
    <source>
        <dbReference type="EMBL" id="EGF82551.1"/>
    </source>
</evidence>
<dbReference type="HOGENOM" id="CLU_2512271_0_0_1"/>
<evidence type="ECO:0000313" key="2">
    <source>
        <dbReference type="Proteomes" id="UP000007241"/>
    </source>
</evidence>
<accession>F4NWU7</accession>
<organism evidence="1 2">
    <name type="scientific">Batrachochytrium dendrobatidis (strain JAM81 / FGSC 10211)</name>
    <name type="common">Frog chytrid fungus</name>
    <dbReference type="NCBI Taxonomy" id="684364"/>
    <lineage>
        <taxon>Eukaryota</taxon>
        <taxon>Fungi</taxon>
        <taxon>Fungi incertae sedis</taxon>
        <taxon>Chytridiomycota</taxon>
        <taxon>Chytridiomycota incertae sedis</taxon>
        <taxon>Chytridiomycetes</taxon>
        <taxon>Rhizophydiales</taxon>
        <taxon>Rhizophydiales incertae sedis</taxon>
        <taxon>Batrachochytrium</taxon>
    </lineage>
</organism>
<protein>
    <submittedName>
        <fullName evidence="1">Uncharacterized protein</fullName>
    </submittedName>
</protein>
<dbReference type="AlphaFoldDB" id="F4NWU7"/>
<dbReference type="EMBL" id="GL882880">
    <property type="protein sequence ID" value="EGF82551.1"/>
    <property type="molecule type" value="Genomic_DNA"/>
</dbReference>
<reference evidence="1 2" key="1">
    <citation type="submission" date="2009-12" db="EMBL/GenBank/DDBJ databases">
        <title>The draft genome of Batrachochytrium dendrobatidis.</title>
        <authorList>
            <consortium name="US DOE Joint Genome Institute (JGI-PGF)"/>
            <person name="Kuo A."/>
            <person name="Salamov A."/>
            <person name="Schmutz J."/>
            <person name="Lucas S."/>
            <person name="Pitluck S."/>
            <person name="Rosenblum E."/>
            <person name="Stajich J."/>
            <person name="Eisen M."/>
            <person name="Grigoriev I.V."/>
        </authorList>
    </citation>
    <scope>NUCLEOTIDE SEQUENCE [LARGE SCALE GENOMIC DNA]</scope>
    <source>
        <strain evidence="2">JAM81 / FGSC 10211</strain>
    </source>
</reference>
<sequence>MAEEDYEFDTDAMDYDVEQYQASSGIKPIGFDVSGSMLFNTKLRPGAGFTDGILTGNRMRANTEDIIMDQNFFNGNACTLSMYIV</sequence>
<dbReference type="GeneID" id="18242550"/>